<comment type="caution">
    <text evidence="2">The sequence shown here is derived from an EMBL/GenBank/DDBJ whole genome shotgun (WGS) entry which is preliminary data.</text>
</comment>
<feature type="region of interest" description="Disordered" evidence="1">
    <location>
        <begin position="24"/>
        <end position="90"/>
    </location>
</feature>
<sequence length="125" mass="13686">MDEFLGCSDKMRPRFVRETAVRNANVNSRAEEESISEGSESGNAENLNQHLSHDGHDEAASTAMAAASHKQQKASVNKGRKRKRGAADLGDCEEESEIIKLLKAEQEAITKSEEKDQKIMEAGNA</sequence>
<dbReference type="Proteomes" id="UP001249851">
    <property type="component" value="Unassembled WGS sequence"/>
</dbReference>
<organism evidence="2 3">
    <name type="scientific">Acropora cervicornis</name>
    <name type="common">Staghorn coral</name>
    <dbReference type="NCBI Taxonomy" id="6130"/>
    <lineage>
        <taxon>Eukaryota</taxon>
        <taxon>Metazoa</taxon>
        <taxon>Cnidaria</taxon>
        <taxon>Anthozoa</taxon>
        <taxon>Hexacorallia</taxon>
        <taxon>Scleractinia</taxon>
        <taxon>Astrocoeniina</taxon>
        <taxon>Acroporidae</taxon>
        <taxon>Acropora</taxon>
    </lineage>
</organism>
<accession>A0AAD9QW84</accession>
<gene>
    <name evidence="2" type="ORF">P5673_006481</name>
</gene>
<keyword evidence="3" id="KW-1185">Reference proteome</keyword>
<feature type="compositionally biased region" description="Low complexity" evidence="1">
    <location>
        <begin position="36"/>
        <end position="46"/>
    </location>
</feature>
<reference evidence="2" key="1">
    <citation type="journal article" date="2023" name="G3 (Bethesda)">
        <title>Whole genome assembly and annotation of the endangered Caribbean coral Acropora cervicornis.</title>
        <authorList>
            <person name="Selwyn J.D."/>
            <person name="Vollmer S.V."/>
        </authorList>
    </citation>
    <scope>NUCLEOTIDE SEQUENCE</scope>
    <source>
        <strain evidence="2">K2</strain>
    </source>
</reference>
<reference evidence="2" key="2">
    <citation type="journal article" date="2023" name="Science">
        <title>Genomic signatures of disease resistance in endangered staghorn corals.</title>
        <authorList>
            <person name="Vollmer S.V."/>
            <person name="Selwyn J.D."/>
            <person name="Despard B.A."/>
            <person name="Roesel C.L."/>
        </authorList>
    </citation>
    <scope>NUCLEOTIDE SEQUENCE</scope>
    <source>
        <strain evidence="2">K2</strain>
    </source>
</reference>
<evidence type="ECO:0000313" key="2">
    <source>
        <dbReference type="EMBL" id="KAK2568554.1"/>
    </source>
</evidence>
<dbReference type="AlphaFoldDB" id="A0AAD9QW84"/>
<protein>
    <submittedName>
        <fullName evidence="2">Uncharacterized protein</fullName>
    </submittedName>
</protein>
<evidence type="ECO:0000256" key="1">
    <source>
        <dbReference type="SAM" id="MobiDB-lite"/>
    </source>
</evidence>
<dbReference type="EMBL" id="JARQWQ010000011">
    <property type="protein sequence ID" value="KAK2568554.1"/>
    <property type="molecule type" value="Genomic_DNA"/>
</dbReference>
<evidence type="ECO:0000313" key="3">
    <source>
        <dbReference type="Proteomes" id="UP001249851"/>
    </source>
</evidence>
<name>A0AAD9QW84_ACRCE</name>
<proteinExistence type="predicted"/>